<dbReference type="InterPro" id="IPR022099">
    <property type="entry name" value="DUF3638"/>
</dbReference>
<feature type="region of interest" description="Disordered" evidence="7">
    <location>
        <begin position="2306"/>
        <end position="2341"/>
    </location>
</feature>
<evidence type="ECO:0000256" key="7">
    <source>
        <dbReference type="SAM" id="MobiDB-lite"/>
    </source>
</evidence>
<comment type="catalytic activity">
    <reaction evidence="1">
        <text>Thiol-dependent hydrolysis of ester, thioester, amide, peptide and isopeptide bonds formed by the C-terminal Gly of ubiquitin (a 76-residue protein attached to proteins as an intracellular targeting signal).</text>
        <dbReference type="EC" id="3.4.19.12"/>
    </reaction>
</comment>
<evidence type="ECO:0000313" key="11">
    <source>
        <dbReference type="Proteomes" id="UP000756921"/>
    </source>
</evidence>
<gene>
    <name evidence="10" type="ORF">PMIN01_00484</name>
</gene>
<keyword evidence="6" id="KW-0788">Thiol protease</keyword>
<keyword evidence="5" id="KW-0378">Hydrolase</keyword>
<comment type="caution">
    <text evidence="10">The sequence shown here is derived from an EMBL/GenBank/DDBJ whole genome shotgun (WGS) entry which is preliminary data.</text>
</comment>
<dbReference type="GO" id="GO:0004843">
    <property type="term" value="F:cysteine-type deubiquitinase activity"/>
    <property type="evidence" value="ECO:0007669"/>
    <property type="project" value="UniProtKB-EC"/>
</dbReference>
<dbReference type="InterPro" id="IPR051346">
    <property type="entry name" value="OTU_Deubiquitinase"/>
</dbReference>
<protein>
    <recommendedName>
        <fullName evidence="2">ubiquitinyl hydrolase 1</fullName>
        <ecNumber evidence="2">3.4.19.12</ecNumber>
    </recommendedName>
</protein>
<dbReference type="PANTHER" id="PTHR13367">
    <property type="entry name" value="UBIQUITIN THIOESTERASE"/>
    <property type="match status" value="1"/>
</dbReference>
<feature type="domain" description="DUF3645" evidence="9">
    <location>
        <begin position="1845"/>
        <end position="1878"/>
    </location>
</feature>
<evidence type="ECO:0000256" key="4">
    <source>
        <dbReference type="ARBA" id="ARBA00022786"/>
    </source>
</evidence>
<evidence type="ECO:0000313" key="10">
    <source>
        <dbReference type="EMBL" id="KAF9740945.1"/>
    </source>
</evidence>
<dbReference type="EMBL" id="WJXW01000001">
    <property type="protein sequence ID" value="KAF9740945.1"/>
    <property type="molecule type" value="Genomic_DNA"/>
</dbReference>
<evidence type="ECO:0000256" key="5">
    <source>
        <dbReference type="ARBA" id="ARBA00022801"/>
    </source>
</evidence>
<reference evidence="10" key="1">
    <citation type="journal article" date="2020" name="Mol. Plant Microbe Interact.">
        <title>Genome Sequence of the Biocontrol Agent Coniothyrium minitans strain Conio (IMI 134523).</title>
        <authorList>
            <person name="Patel D."/>
            <person name="Shittu T.A."/>
            <person name="Baroncelli R."/>
            <person name="Muthumeenakshi S."/>
            <person name="Osborne T.H."/>
            <person name="Janganan T.K."/>
            <person name="Sreenivasaprasad S."/>
        </authorList>
    </citation>
    <scope>NUCLEOTIDE SEQUENCE</scope>
    <source>
        <strain evidence="10">Conio</strain>
    </source>
</reference>
<name>A0A9P6GUT0_9PLEO</name>
<feature type="compositionally biased region" description="Basic and acidic residues" evidence="7">
    <location>
        <begin position="2279"/>
        <end position="2288"/>
    </location>
</feature>
<evidence type="ECO:0000256" key="2">
    <source>
        <dbReference type="ARBA" id="ARBA00012759"/>
    </source>
</evidence>
<evidence type="ECO:0000256" key="3">
    <source>
        <dbReference type="ARBA" id="ARBA00022670"/>
    </source>
</evidence>
<dbReference type="Proteomes" id="UP000756921">
    <property type="component" value="Unassembled WGS sequence"/>
</dbReference>
<dbReference type="GO" id="GO:0006508">
    <property type="term" value="P:proteolysis"/>
    <property type="evidence" value="ECO:0007669"/>
    <property type="project" value="UniProtKB-KW"/>
</dbReference>
<dbReference type="Pfam" id="PF12359">
    <property type="entry name" value="DUF3645"/>
    <property type="match status" value="1"/>
</dbReference>
<sequence length="2498" mass="283360">MAADQPSATEFLIRHTVLPPKLPRFNDTKPAREQMLLKCTIAALRDLQSNISGAEPVLAQRFDSPISVVASLLDSRNVEGHIAEEQLLDRFLDRIKFRKPKADCSHHIPTSECPEFDDVELLFIIDDAGEHRYFQLSVVEQWVKDQLPSWLEIHKYEKKSCLRLSRLLVKYHHAADCLYSDADSPSSLSIMYITSAELWIACDTCACAMYPILTEYSSEIDFSIFRSLSLPFKSQLERLVAIERYVQAREKRANVRFPSVFRQFGESLSFAVRFFDASQSLQGLKYKIERDVESKEEHKIKELVEKKKKYKTLIAQSDELTCDKHETVYVGRGRKRKAVDASSYTLQSYDGLKSFRKGTADTRLRIFSRKQPALGTLKYIMDGVTILTDGDVCVENDLPYRYYDSFDNCSMTRLHPTAKVREKCTYEAPSRTPHLQRYLHADATSENTSPNSVMASVSECPHHLSMDEFKALSLLPVGIKIQYMNILAQLRAPVVDFAKVEAHCVVHQIIHMAGPPLDQHIESTLVIARQSHSILHDEVFCHALLQEVEATLQKIKGNWETWRALATCVMLALRILTFTEAHATQSMCVEFLGAARQTALSWVAALQQRLHTTDDSTQRAELLCRKTEIALMCIGTCDVDVAHTNTILNSSSAVSILFRMSLVVQEDKDNVSSEHGFLYRATLQSWRNLLFRFFPVLRNGIMSGKFVSELNSAVKAAWADFEPCGSWETLAEPKHHWVHNKSGLIDVHFNFLTAELLVNGLPLTRLPEEYTEHETYIALFKDIPIKVAPTDKPGMAFSAKDKHIDYKLSFGMEPKRNNMLVIAARAGEKLDLVPRCVFRGLLPEAFVKNYFHWFNHETKNVEFRPLNAPWVRHDDEWHLKRTGTNWYLENTASRLVFPDSKSGTTISDMFKPLENHSHIHITVDKASNIVSIALVRLRLDFYWSLGCSSIHSCQYTGKIIDSNQRIGTLVGLESKLVLRGELNDEDRTILIPEGTIMYQPFLNHVKVLIDPKSTIRIHDYHFDQLLFRLEDNGTLQSKLLLCYLHALTSHFIVDRATGYTGTEAALKILGSAAVASFGMFNDENVKLLSFIAQLTPARRYIPASTKSTQQIDFDDQLPFLSQHGRFFAEVDRLFLQTKKQSLLYPSDLRVEIPNLKSDRLVASFQDCGARYTIPYGADMDIVQALGAMHMESTLKTVVAPQLAEYDLSQGHEPELSDIENIVRGDVRLFKDCPERNLPQQRGETEDDWLTRKNTQFRINQTVAVKAFAYSLYAQWPCEKPTKPETHNAHAYINTEPVMGVFQVKFKSWYGNHLFHQYTHDVANTTSNIPVVDVDIDFKQPIHSLVNPANTIDGSFGTRDIFSLLPPLPLNVTAREHDAIYWPEKPTFNIPFMEIIINRPPRGDDGLNKLCDGLEQSAVSPCEKKYVADLRDSRKSLGSGQSQVLIMTEELDDDPREILLRYYQDCHKYVQAIAWVLKRVVESGDQIGWAIGHLPRITPTFWLEQLQRDRYDRLSPNWKKGIITIGLALTEVHRARRLLNICEHDPLGLPQELANQGHQNWNPEEFPETLLLEVEGGFLVRRVEEDVAKHMRDPPGGRNSVLQLNCGEGKSSVIVPMVAAALSDKKSLVRVLVGKPQFRQMMQTLIATLGGLLSRQIFHMPFTRSLKLTALEADTIGEIYQECMRFFDSYSRDIVDEADENFSVNFELCYTGMFGLVRRYAPQISKILPTSIEVMQLEEGRFPRVRLLRKEAGDMLLDLVAGCVCEGFFPCLPGGRQPPSMRKAILRYIRIPEPSDQDVQILENSDFFNESTKGPLLLVRGLIAGGILRFALTSKRWKVNYGLDSDRSPPTKLAVPYRSKDKPSARSEFSHPDVVIALTSLSYYYGGLGENDLFIAFAHLLRSDQSDIEYGFWVKGADSLPEAFRHLSKINTEDRYQCVTEVFPSLRYSTATIDYFLSHIVFAKEIREFPSKLSASGWDLGSVKANPMTGFSGTNDSRQLLPLSVQHLDLDAQKGTNAMVLQQCILQPNASEPQHAIELIKSRLATDGTVSDGEHLLSIVDSMTPPVQVILDVGAHILDLNNRQVAQKWISMSSNAITQAALFFNDDEELIVLDRTGREEALQVSPFLKRLEECLVYLDEAHTRGIDLRLPKHCRAAVTLGASLTKDRLVQACMRLRKLGKGQSVVFCVPEEIQGRILECTSKAAATDINVSDVLAWTIKESCVNLSRCTPLWASQGQRYEKHKHLRRGVATTREEAEGFLEDEAQTLENRYRPRPSLSEAEKGTLAEKNENIQEILRRSQEFGITTSTSVPLQEEQERELAPEVEEERHIERPAPAEPDQHTLDNDLVKLVDEGIFATNSRTFVPAFRAMKDVSAARRFDIDQFPTDLLVTEDYIRNVKRPTQLPSKSFVSDSYHKPVQWILSVVTGRSSYRAKTQASLKKAEVLVIISPFEADKLLERIRISSHDLVVNVRRGGEGIDKTHLGRMLEGEILKETEFD</sequence>
<feature type="region of interest" description="Disordered" evidence="7">
    <location>
        <begin position="2258"/>
        <end position="2288"/>
    </location>
</feature>
<accession>A0A9P6GUT0</accession>
<evidence type="ECO:0000259" key="9">
    <source>
        <dbReference type="Pfam" id="PF12359"/>
    </source>
</evidence>
<proteinExistence type="predicted"/>
<evidence type="ECO:0000259" key="8">
    <source>
        <dbReference type="Pfam" id="PF12340"/>
    </source>
</evidence>
<feature type="compositionally biased region" description="Basic and acidic residues" evidence="7">
    <location>
        <begin position="2318"/>
        <end position="2341"/>
    </location>
</feature>
<dbReference type="Pfam" id="PF12340">
    <property type="entry name" value="DUF3638"/>
    <property type="match status" value="1"/>
</dbReference>
<dbReference type="EC" id="3.4.19.12" evidence="2"/>
<dbReference type="PANTHER" id="PTHR13367:SF34">
    <property type="match status" value="1"/>
</dbReference>
<evidence type="ECO:0000256" key="1">
    <source>
        <dbReference type="ARBA" id="ARBA00000707"/>
    </source>
</evidence>
<keyword evidence="3" id="KW-0645">Protease</keyword>
<feature type="domain" description="DUF3638" evidence="8">
    <location>
        <begin position="1557"/>
        <end position="1684"/>
    </location>
</feature>
<dbReference type="OrthoDB" id="3182339at2759"/>
<keyword evidence="11" id="KW-1185">Reference proteome</keyword>
<dbReference type="InterPro" id="IPR022105">
    <property type="entry name" value="DUF3645"/>
</dbReference>
<organism evidence="10 11">
    <name type="scientific">Paraphaeosphaeria minitans</name>
    <dbReference type="NCBI Taxonomy" id="565426"/>
    <lineage>
        <taxon>Eukaryota</taxon>
        <taxon>Fungi</taxon>
        <taxon>Dikarya</taxon>
        <taxon>Ascomycota</taxon>
        <taxon>Pezizomycotina</taxon>
        <taxon>Dothideomycetes</taxon>
        <taxon>Pleosporomycetidae</taxon>
        <taxon>Pleosporales</taxon>
        <taxon>Massarineae</taxon>
        <taxon>Didymosphaeriaceae</taxon>
        <taxon>Paraphaeosphaeria</taxon>
    </lineage>
</organism>
<evidence type="ECO:0000256" key="6">
    <source>
        <dbReference type="ARBA" id="ARBA00022807"/>
    </source>
</evidence>
<keyword evidence="4" id="KW-0833">Ubl conjugation pathway</keyword>